<keyword evidence="12" id="KW-1185">Reference proteome</keyword>
<reference evidence="11 12" key="1">
    <citation type="submission" date="2016-12" db="EMBL/GenBank/DDBJ databases">
        <title>Diversity of luminous bacteria.</title>
        <authorList>
            <person name="Yoshizawa S."/>
            <person name="Kogure K."/>
        </authorList>
    </citation>
    <scope>NUCLEOTIDE SEQUENCE [LARGE SCALE GENOMIC DNA]</scope>
    <source>
        <strain evidence="11 12">SA4-48</strain>
    </source>
</reference>
<name>A0A2S7UYH2_9GAMM</name>
<comment type="domain">
    <text evidence="7">The transmembrane domain is a dimerization domain.</text>
</comment>
<dbReference type="InterPro" id="IPR007791">
    <property type="entry name" value="DjlA_N"/>
</dbReference>
<keyword evidence="2 7" id="KW-0997">Cell inner membrane</keyword>
<dbReference type="GO" id="GO:0051087">
    <property type="term" value="F:protein-folding chaperone binding"/>
    <property type="evidence" value="ECO:0007669"/>
    <property type="project" value="InterPro"/>
</dbReference>
<feature type="region of interest" description="Disordered" evidence="8">
    <location>
        <begin position="190"/>
        <end position="225"/>
    </location>
</feature>
<evidence type="ECO:0000256" key="7">
    <source>
        <dbReference type="HAMAP-Rule" id="MF_01153"/>
    </source>
</evidence>
<dbReference type="Pfam" id="PF00226">
    <property type="entry name" value="DnaJ"/>
    <property type="match status" value="1"/>
</dbReference>
<feature type="topological domain" description="Periplasmic" evidence="7">
    <location>
        <begin position="1"/>
        <end position="4"/>
    </location>
</feature>
<accession>A0A2S7UYH2</accession>
<dbReference type="SUPFAM" id="SSF158682">
    <property type="entry name" value="TerB-like"/>
    <property type="match status" value="1"/>
</dbReference>
<keyword evidence="3 7" id="KW-0812">Transmembrane</keyword>
<dbReference type="SUPFAM" id="SSF46565">
    <property type="entry name" value="Chaperone J-domain"/>
    <property type="match status" value="1"/>
</dbReference>
<evidence type="ECO:0000256" key="4">
    <source>
        <dbReference type="ARBA" id="ARBA00022989"/>
    </source>
</evidence>
<evidence type="ECO:0000256" key="2">
    <source>
        <dbReference type="ARBA" id="ARBA00022519"/>
    </source>
</evidence>
<comment type="function">
    <text evidence="7">Regulatory DnaK co-chaperone. Direct interaction between DnaK and DjlA is needed for the induction of the wcaABCDE operon, involved in the synthesis of a colanic acid polysaccharide capsule, possibly through activation of the RcsB/RcsC phosphotransfer signaling pathway. The colanic acid capsule may help the bacterium survive conditions outside the host.</text>
</comment>
<dbReference type="Pfam" id="PF05099">
    <property type="entry name" value="TerB"/>
    <property type="match status" value="1"/>
</dbReference>
<feature type="domain" description="J" evidence="10">
    <location>
        <begin position="232"/>
        <end position="296"/>
    </location>
</feature>
<feature type="compositionally biased region" description="Low complexity" evidence="8">
    <location>
        <begin position="205"/>
        <end position="217"/>
    </location>
</feature>
<keyword evidence="4 7" id="KW-1133">Transmembrane helix</keyword>
<evidence type="ECO:0000259" key="10">
    <source>
        <dbReference type="PROSITE" id="PS50076"/>
    </source>
</evidence>
<dbReference type="InterPro" id="IPR050817">
    <property type="entry name" value="DjlA_DnaK_co-chaperone"/>
</dbReference>
<dbReference type="EMBL" id="MSCH01000003">
    <property type="protein sequence ID" value="PQJ54819.1"/>
    <property type="molecule type" value="Genomic_DNA"/>
</dbReference>
<keyword evidence="1 7" id="KW-1003">Cell membrane</keyword>
<dbReference type="PROSITE" id="PS50076">
    <property type="entry name" value="DNAJ_2"/>
    <property type="match status" value="1"/>
</dbReference>
<comment type="subcellular location">
    <subcellularLocation>
        <location evidence="7">Cell inner membrane</location>
        <topology evidence="7">Single-pass type III membrane protein</topology>
    </subcellularLocation>
</comment>
<dbReference type="Gene3D" id="1.10.287.110">
    <property type="entry name" value="DnaJ domain"/>
    <property type="match status" value="1"/>
</dbReference>
<dbReference type="CDD" id="cd07316">
    <property type="entry name" value="terB_like_DjlA"/>
    <property type="match status" value="1"/>
</dbReference>
<feature type="transmembrane region" description="Helical" evidence="9">
    <location>
        <begin position="6"/>
        <end position="27"/>
    </location>
</feature>
<dbReference type="AlphaFoldDB" id="A0A2S7UYH2"/>
<dbReference type="GO" id="GO:0005886">
    <property type="term" value="C:plasma membrane"/>
    <property type="evidence" value="ECO:0007669"/>
    <property type="project" value="UniProtKB-SubCell"/>
</dbReference>
<evidence type="ECO:0000256" key="1">
    <source>
        <dbReference type="ARBA" id="ARBA00022475"/>
    </source>
</evidence>
<dbReference type="Proteomes" id="UP000239007">
    <property type="component" value="Unassembled WGS sequence"/>
</dbReference>
<protein>
    <recommendedName>
        <fullName evidence="7">Co-chaperone protein DjlA</fullName>
    </recommendedName>
</protein>
<dbReference type="Gene3D" id="1.10.3680.10">
    <property type="entry name" value="TerB-like"/>
    <property type="match status" value="1"/>
</dbReference>
<dbReference type="SMART" id="SM00271">
    <property type="entry name" value="DnaJ"/>
    <property type="match status" value="1"/>
</dbReference>
<evidence type="ECO:0000313" key="12">
    <source>
        <dbReference type="Proteomes" id="UP000239007"/>
    </source>
</evidence>
<dbReference type="RefSeq" id="WP_229793276.1">
    <property type="nucleotide sequence ID" value="NZ_BMYG01000001.1"/>
</dbReference>
<keyword evidence="6 7" id="KW-0143">Chaperone</keyword>
<dbReference type="CDD" id="cd06257">
    <property type="entry name" value="DnaJ"/>
    <property type="match status" value="1"/>
</dbReference>
<keyword evidence="5 7" id="KW-0472">Membrane</keyword>
<dbReference type="InterPro" id="IPR001623">
    <property type="entry name" value="DnaJ_domain"/>
</dbReference>
<comment type="subunit">
    <text evidence="7">Homodimer.</text>
</comment>
<dbReference type="PRINTS" id="PR00625">
    <property type="entry name" value="JDOMAIN"/>
</dbReference>
<dbReference type="NCBIfam" id="NF006948">
    <property type="entry name" value="PRK09430.1"/>
    <property type="match status" value="1"/>
</dbReference>
<dbReference type="InterPro" id="IPR023749">
    <property type="entry name" value="DjlA"/>
</dbReference>
<organism evidence="11 12">
    <name type="scientific">Psychrosphaera saromensis</name>
    <dbReference type="NCBI Taxonomy" id="716813"/>
    <lineage>
        <taxon>Bacteria</taxon>
        <taxon>Pseudomonadati</taxon>
        <taxon>Pseudomonadota</taxon>
        <taxon>Gammaproteobacteria</taxon>
        <taxon>Alteromonadales</taxon>
        <taxon>Pseudoalteromonadaceae</taxon>
        <taxon>Psychrosphaera</taxon>
    </lineage>
</organism>
<dbReference type="PANTHER" id="PTHR24074">
    <property type="entry name" value="CO-CHAPERONE PROTEIN DJLA"/>
    <property type="match status" value="1"/>
</dbReference>
<comment type="caution">
    <text evidence="11">The sequence shown here is derived from an EMBL/GenBank/DDBJ whole genome shotgun (WGS) entry which is preliminary data.</text>
</comment>
<feature type="topological domain" description="Cytoplasmic" evidence="7">
    <location>
        <begin position="30"/>
        <end position="297"/>
    </location>
</feature>
<evidence type="ECO:0000256" key="5">
    <source>
        <dbReference type="ARBA" id="ARBA00023136"/>
    </source>
</evidence>
<dbReference type="InterPro" id="IPR036869">
    <property type="entry name" value="J_dom_sf"/>
</dbReference>
<evidence type="ECO:0000256" key="8">
    <source>
        <dbReference type="SAM" id="MobiDB-lite"/>
    </source>
</evidence>
<proteinExistence type="inferred from homology"/>
<evidence type="ECO:0000256" key="9">
    <source>
        <dbReference type="SAM" id="Phobius"/>
    </source>
</evidence>
<evidence type="ECO:0000256" key="6">
    <source>
        <dbReference type="ARBA" id="ARBA00023186"/>
    </source>
</evidence>
<dbReference type="HAMAP" id="MF_01153">
    <property type="entry name" value="DjlA"/>
    <property type="match status" value="1"/>
</dbReference>
<gene>
    <name evidence="7" type="primary">djlA</name>
    <name evidence="11" type="ORF">BTO11_14955</name>
</gene>
<sequence length="297" mass="34146">MTGKIAGAFFGFLLLRNIIGALIGLYIGHLFDTAIKRLTNKQNVQEWLTSDDSKQAIFFYTTFSVMGHVAKASGNVTAEDIQTANEFMTQMHLSGEQVNEAKEAFNEGKSLGFPIKKKINLFKQYFGKRQDLCQFFIEIQIQTAYSDSILEPAEYELLLNIANQLGFTKRHLGQLIVIWEAELRFQNYKRDQQQKNRRYERRRTGSNNNQSQQQGRQQNHHHSASESPSILDAYALLGITDKESVQEIKRAYKRLMSKNHPDKLVSKGLPPEMMEVAKQKTQDIQSAYELIKKERGF</sequence>
<evidence type="ECO:0000313" key="11">
    <source>
        <dbReference type="EMBL" id="PQJ54819.1"/>
    </source>
</evidence>
<evidence type="ECO:0000256" key="3">
    <source>
        <dbReference type="ARBA" id="ARBA00022692"/>
    </source>
</evidence>
<dbReference type="InterPro" id="IPR029024">
    <property type="entry name" value="TerB-like"/>
</dbReference>